<dbReference type="EMBL" id="CP048632">
    <property type="protein sequence ID" value="QIB39373.1"/>
    <property type="molecule type" value="Genomic_DNA"/>
</dbReference>
<organism evidence="3 4">
    <name type="scientific">Rhizobium oryzihabitans</name>
    <dbReference type="NCBI Taxonomy" id="2267833"/>
    <lineage>
        <taxon>Bacteria</taxon>
        <taxon>Pseudomonadati</taxon>
        <taxon>Pseudomonadota</taxon>
        <taxon>Alphaproteobacteria</taxon>
        <taxon>Hyphomicrobiales</taxon>
        <taxon>Rhizobiaceae</taxon>
        <taxon>Rhizobium/Agrobacterium group</taxon>
        <taxon>Rhizobium</taxon>
    </lineage>
</organism>
<dbReference type="AlphaFoldDB" id="A0A7L5BL92"/>
<dbReference type="Proteomes" id="UP000464865">
    <property type="component" value="Chromosome M15-11"/>
</dbReference>
<dbReference type="KEGG" id="roy:G3A56_16055"/>
<dbReference type="EMBL" id="CP048632">
    <property type="protein sequence ID" value="QIB39535.1"/>
    <property type="molecule type" value="Genomic_DNA"/>
</dbReference>
<sequence>MSLARRAAKRDASEPEIVTALEQCGFSVFRLNEPCDLLVGFRGKNYLVECKTNGTAYGKDLNSNQQAFNDFWRGGKMVRIGSALEAQDWAISIASKATA</sequence>
<dbReference type="KEGG" id="roy:G3A56_02115"/>
<evidence type="ECO:0008006" key="5">
    <source>
        <dbReference type="Google" id="ProtNLM"/>
    </source>
</evidence>
<reference evidence="3 4" key="1">
    <citation type="submission" date="2020-02" db="EMBL/GenBank/DDBJ databases">
        <title>Plant-Promoting Endophytic Bacterium Rhizobium oryzihabitans sp. nov., Isolated from the Root of Rice.</title>
        <authorList>
            <person name="zhao J."/>
            <person name="Zhang G."/>
        </authorList>
    </citation>
    <scope>NUCLEOTIDE SEQUENCE [LARGE SCALE GENOMIC DNA]</scope>
    <source>
        <strain evidence="3 4">M15</strain>
    </source>
</reference>
<evidence type="ECO:0000313" key="2">
    <source>
        <dbReference type="EMBL" id="QIB39382.1"/>
    </source>
</evidence>
<proteinExistence type="predicted"/>
<evidence type="ECO:0000313" key="4">
    <source>
        <dbReference type="Proteomes" id="UP000464865"/>
    </source>
</evidence>
<gene>
    <name evidence="1" type="ORF">G3A56_01620</name>
    <name evidence="2" type="ORF">G3A56_02115</name>
    <name evidence="3" type="ORF">G3A56_16055</name>
</gene>
<accession>A0A7L5BL92</accession>
<dbReference type="EMBL" id="CP048632">
    <property type="protein sequence ID" value="QIB39382.1"/>
    <property type="molecule type" value="Genomic_DNA"/>
</dbReference>
<keyword evidence="4" id="KW-1185">Reference proteome</keyword>
<name>A0A7L5BL92_9HYPH</name>
<protein>
    <recommendedName>
        <fullName evidence="5">VRR-NUC domain-containing protein</fullName>
    </recommendedName>
</protein>
<dbReference type="KEGG" id="roy:G3A56_01620"/>
<evidence type="ECO:0000313" key="1">
    <source>
        <dbReference type="EMBL" id="QIB39373.1"/>
    </source>
</evidence>
<evidence type="ECO:0000313" key="3">
    <source>
        <dbReference type="EMBL" id="QIB39535.1"/>
    </source>
</evidence>